<feature type="region of interest" description="Disordered" evidence="1">
    <location>
        <begin position="49"/>
        <end position="88"/>
    </location>
</feature>
<dbReference type="STRING" id="168276.SAMN05444580_10399"/>
<keyword evidence="3" id="KW-1185">Reference proteome</keyword>
<dbReference type="RefSeq" id="WP_083577071.1">
    <property type="nucleotide sequence ID" value="NZ_FNAB01000003.1"/>
</dbReference>
<evidence type="ECO:0000313" key="3">
    <source>
        <dbReference type="Proteomes" id="UP000199417"/>
    </source>
</evidence>
<dbReference type="AlphaFoldDB" id="A0A1G6SD75"/>
<accession>A0A1G6SD75</accession>
<organism evidence="2 3">
    <name type="scientific">Rhodococcus tukisamuensis</name>
    <dbReference type="NCBI Taxonomy" id="168276"/>
    <lineage>
        <taxon>Bacteria</taxon>
        <taxon>Bacillati</taxon>
        <taxon>Actinomycetota</taxon>
        <taxon>Actinomycetes</taxon>
        <taxon>Mycobacteriales</taxon>
        <taxon>Nocardiaceae</taxon>
        <taxon>Rhodococcus</taxon>
    </lineage>
</organism>
<evidence type="ECO:0000256" key="1">
    <source>
        <dbReference type="SAM" id="MobiDB-lite"/>
    </source>
</evidence>
<dbReference type="InterPro" id="IPR024006">
    <property type="entry name" value="Alt_signal_exp_actinobact"/>
</dbReference>
<dbReference type="Proteomes" id="UP000199417">
    <property type="component" value="Unassembled WGS sequence"/>
</dbReference>
<dbReference type="NCBIfam" id="TIGR04089">
    <property type="entry name" value="exp_by_SipW_III"/>
    <property type="match status" value="1"/>
</dbReference>
<sequence>MTNSVTPLGVSKKAEGRMNSKVKRVFTTGAAIVLLAGGTGLLTACQPDFGSSSGSSNSGGTGNGGGTGTGGGTGGGIDTGTGGGVGGGIGGGANSGGLKLTQQGASRWTDQNGPIDIATFSAIPGDVLTYSSDFTITARGTGLKATLAAEGINISGGAELKNAMTPVVTYVHDGNPLPANGNGALVTPALDGKSVTVSVKFTFPKSSTDPAAQQQSINLSNFNVTLKQV</sequence>
<protein>
    <submittedName>
        <fullName evidence="2">Alternate signal-mediated exported protein, RER_14450 family</fullName>
    </submittedName>
</protein>
<name>A0A1G6SD75_9NOCA</name>
<dbReference type="EMBL" id="FNAB01000003">
    <property type="protein sequence ID" value="SDD14819.1"/>
    <property type="molecule type" value="Genomic_DNA"/>
</dbReference>
<feature type="compositionally biased region" description="Gly residues" evidence="1">
    <location>
        <begin position="57"/>
        <end position="88"/>
    </location>
</feature>
<gene>
    <name evidence="2" type="ORF">SAMN05444580_10399</name>
</gene>
<reference evidence="2 3" key="1">
    <citation type="submission" date="2016-10" db="EMBL/GenBank/DDBJ databases">
        <authorList>
            <person name="de Groot N.N."/>
        </authorList>
    </citation>
    <scope>NUCLEOTIDE SEQUENCE [LARGE SCALE GENOMIC DNA]</scope>
    <source>
        <strain evidence="2 3">JCM 11308</strain>
    </source>
</reference>
<evidence type="ECO:0000313" key="2">
    <source>
        <dbReference type="EMBL" id="SDD14819.1"/>
    </source>
</evidence>
<proteinExistence type="predicted"/>